<dbReference type="Pfam" id="PF07728">
    <property type="entry name" value="AAA_5"/>
    <property type="match status" value="1"/>
</dbReference>
<dbReference type="InterPro" id="IPR027417">
    <property type="entry name" value="P-loop_NTPase"/>
</dbReference>
<dbReference type="EMBL" id="RAPO01000002">
    <property type="protein sequence ID" value="RKD95615.1"/>
    <property type="molecule type" value="Genomic_DNA"/>
</dbReference>
<accession>A0A419WJF5</accession>
<dbReference type="RefSeq" id="WP_120244867.1">
    <property type="nucleotide sequence ID" value="NZ_RAPO01000002.1"/>
</dbReference>
<proteinExistence type="predicted"/>
<keyword evidence="4" id="KW-1185">Reference proteome</keyword>
<dbReference type="Gene3D" id="3.40.50.300">
    <property type="entry name" value="P-loop containing nucleotide triphosphate hydrolases"/>
    <property type="match status" value="1"/>
</dbReference>
<gene>
    <name evidence="3" type="ORF">ATJ93_2476</name>
</gene>
<evidence type="ECO:0000259" key="2">
    <source>
        <dbReference type="SMART" id="SM00382"/>
    </source>
</evidence>
<evidence type="ECO:0000313" key="4">
    <source>
        <dbReference type="Proteomes" id="UP000283805"/>
    </source>
</evidence>
<dbReference type="GO" id="GO:0016887">
    <property type="term" value="F:ATP hydrolysis activity"/>
    <property type="evidence" value="ECO:0007669"/>
    <property type="project" value="InterPro"/>
</dbReference>
<name>A0A419WJF5_9EURY</name>
<dbReference type="PANTHER" id="PTHR37291">
    <property type="entry name" value="5-METHYLCYTOSINE-SPECIFIC RESTRICTION ENZYME B"/>
    <property type="match status" value="1"/>
</dbReference>
<dbReference type="AlphaFoldDB" id="A0A419WJF5"/>
<dbReference type="InterPro" id="IPR052934">
    <property type="entry name" value="Methyl-DNA_Rec/Restrict_Enz"/>
</dbReference>
<evidence type="ECO:0000256" key="1">
    <source>
        <dbReference type="SAM" id="MobiDB-lite"/>
    </source>
</evidence>
<organism evidence="3 4">
    <name type="scientific">Halopiger aswanensis</name>
    <dbReference type="NCBI Taxonomy" id="148449"/>
    <lineage>
        <taxon>Archaea</taxon>
        <taxon>Methanobacteriati</taxon>
        <taxon>Methanobacteriota</taxon>
        <taxon>Stenosarchaea group</taxon>
        <taxon>Halobacteria</taxon>
        <taxon>Halobacteriales</taxon>
        <taxon>Natrialbaceae</taxon>
        <taxon>Halopiger</taxon>
    </lineage>
</organism>
<dbReference type="SMART" id="SM00382">
    <property type="entry name" value="AAA"/>
    <property type="match status" value="1"/>
</dbReference>
<dbReference type="SUPFAM" id="SSF52540">
    <property type="entry name" value="P-loop containing nucleoside triphosphate hydrolases"/>
    <property type="match status" value="1"/>
</dbReference>
<evidence type="ECO:0000313" key="3">
    <source>
        <dbReference type="EMBL" id="RKD95615.1"/>
    </source>
</evidence>
<dbReference type="Proteomes" id="UP000283805">
    <property type="component" value="Unassembled WGS sequence"/>
</dbReference>
<feature type="domain" description="AAA+ ATPase" evidence="2">
    <location>
        <begin position="272"/>
        <end position="440"/>
    </location>
</feature>
<feature type="compositionally biased region" description="Low complexity" evidence="1">
    <location>
        <begin position="203"/>
        <end position="218"/>
    </location>
</feature>
<dbReference type="InterPro" id="IPR011704">
    <property type="entry name" value="ATPase_dyneun-rel_AAA"/>
</dbReference>
<feature type="region of interest" description="Disordered" evidence="1">
    <location>
        <begin position="200"/>
        <end position="223"/>
    </location>
</feature>
<dbReference type="PANTHER" id="PTHR37291:SF1">
    <property type="entry name" value="TYPE IV METHYL-DIRECTED RESTRICTION ENZYME ECOKMCRB SUBUNIT"/>
    <property type="match status" value="1"/>
</dbReference>
<dbReference type="OrthoDB" id="9837at2157"/>
<dbReference type="InterPro" id="IPR003593">
    <property type="entry name" value="AAA+_ATPase"/>
</dbReference>
<reference evidence="3 4" key="1">
    <citation type="submission" date="2018-09" db="EMBL/GenBank/DDBJ databases">
        <title>Genomic Encyclopedia of Archaeal and Bacterial Type Strains, Phase II (KMG-II): from individual species to whole genera.</title>
        <authorList>
            <person name="Goeker M."/>
        </authorList>
    </citation>
    <scope>NUCLEOTIDE SEQUENCE [LARGE SCALE GENOMIC DNA]</scope>
    <source>
        <strain evidence="3 4">DSM 13151</strain>
    </source>
</reference>
<dbReference type="CDD" id="cd00009">
    <property type="entry name" value="AAA"/>
    <property type="match status" value="1"/>
</dbReference>
<comment type="caution">
    <text evidence="3">The sequence shown here is derived from an EMBL/GenBank/DDBJ whole genome shotgun (WGS) entry which is preliminary data.</text>
</comment>
<sequence length="532" mass="59942">MTEYVLTEEAAREAFWELTDIEIHRSFPGYLGLKWASSKAGTTDGFQFEYNDFFDTFFKIREQAVGKPYVIPFNPNEDPDAETENMWLQNNAAGSYGPSYNGVTFGSMVEDVSGRATSADWELVDDYWTVVRDDMLEGDSIPVELVAAFLLRDFVIEMDDPGAEGLVEAFQDEFGYDESDSDYNALYLTDTGHIDADNFEQYDSSMGSGSGTDASTSSKLQGKARDMDPADLGLLGTTGPSLDLDDIDIDGLSDDTSFDRDDVEDWLIGLKRKKQAIFYGPPGTGKTFTAKKIADELVEGTDGFTDILQFHQNYEYEDFIQGIRPSTDGSDLSYSLESGTFLDFCEEAGERSSPCVLIIDEINRADLSAVFGELMYLLEYREDDVQLAQSQVDEDDSYLEENGFEIPDNVYIIGTMNTADRSIALVDFALRRRFAFLKLPPNWSVLREKFSASGVDVDDLVNVMESVNGDINDQNYELGHTYFLEASDRDEVRNIWELEIVPYLEEFFVDQQKKVDNNYTWDEITSSSSFDL</sequence>
<dbReference type="GO" id="GO:0005524">
    <property type="term" value="F:ATP binding"/>
    <property type="evidence" value="ECO:0007669"/>
    <property type="project" value="InterPro"/>
</dbReference>
<protein>
    <submittedName>
        <fullName evidence="3">Dynein-related subfamily AAA family protein</fullName>
    </submittedName>
</protein>